<organism evidence="2 3">
    <name type="scientific">Xanthoceras sorbifolium</name>
    <dbReference type="NCBI Taxonomy" id="99658"/>
    <lineage>
        <taxon>Eukaryota</taxon>
        <taxon>Viridiplantae</taxon>
        <taxon>Streptophyta</taxon>
        <taxon>Embryophyta</taxon>
        <taxon>Tracheophyta</taxon>
        <taxon>Spermatophyta</taxon>
        <taxon>Magnoliopsida</taxon>
        <taxon>eudicotyledons</taxon>
        <taxon>Gunneridae</taxon>
        <taxon>Pentapetalae</taxon>
        <taxon>rosids</taxon>
        <taxon>malvids</taxon>
        <taxon>Sapindales</taxon>
        <taxon>Sapindaceae</taxon>
        <taxon>Xanthoceroideae</taxon>
        <taxon>Xanthoceras</taxon>
    </lineage>
</organism>
<dbReference type="Pfam" id="PF12796">
    <property type="entry name" value="Ank_2"/>
    <property type="match status" value="1"/>
</dbReference>
<evidence type="ECO:0000313" key="2">
    <source>
        <dbReference type="EMBL" id="KAH7565467.1"/>
    </source>
</evidence>
<dbReference type="EMBL" id="JAFEMO010000009">
    <property type="protein sequence ID" value="KAH7565467.1"/>
    <property type="molecule type" value="Genomic_DNA"/>
</dbReference>
<comment type="caution">
    <text evidence="2">The sequence shown here is derived from an EMBL/GenBank/DDBJ whole genome shotgun (WGS) entry which is preliminary data.</text>
</comment>
<name>A0ABQ8HMI5_9ROSI</name>
<keyword evidence="3" id="KW-1185">Reference proteome</keyword>
<protein>
    <recommendedName>
        <fullName evidence="4">Ankyrin repeat protein</fullName>
    </recommendedName>
</protein>
<dbReference type="InterPro" id="IPR036770">
    <property type="entry name" value="Ankyrin_rpt-contain_sf"/>
</dbReference>
<feature type="compositionally biased region" description="Gly residues" evidence="1">
    <location>
        <begin position="1"/>
        <end position="10"/>
    </location>
</feature>
<evidence type="ECO:0000256" key="1">
    <source>
        <dbReference type="SAM" id="MobiDB-lite"/>
    </source>
</evidence>
<feature type="region of interest" description="Disordered" evidence="1">
    <location>
        <begin position="1"/>
        <end position="37"/>
    </location>
</feature>
<dbReference type="Gene3D" id="1.25.40.20">
    <property type="entry name" value="Ankyrin repeat-containing domain"/>
    <property type="match status" value="1"/>
</dbReference>
<sequence length="174" mass="18831">MTYILTGGGVQPSVNPSLQPNPENVASHGNSEEPHSFQAQHIPGELLNHYRPLFNAAQSGNWESAKSFIDNDPNGLTARITAVKSLAAGDTKGMTVLHYVAYGGSLKTAKALVRKNPNLPQIVNIVGQLPLYCSIFNGSKEMVWYFTSITKVDLPASLLNILHSLIIPGYFGKN</sequence>
<evidence type="ECO:0008006" key="4">
    <source>
        <dbReference type="Google" id="ProtNLM"/>
    </source>
</evidence>
<dbReference type="PANTHER" id="PTHR24121">
    <property type="entry name" value="NO MECHANORECEPTOR POTENTIAL C, ISOFORM D-RELATED"/>
    <property type="match status" value="1"/>
</dbReference>
<evidence type="ECO:0000313" key="3">
    <source>
        <dbReference type="Proteomes" id="UP000827721"/>
    </source>
</evidence>
<feature type="compositionally biased region" description="Polar residues" evidence="1">
    <location>
        <begin position="12"/>
        <end position="29"/>
    </location>
</feature>
<proteinExistence type="predicted"/>
<dbReference type="SMART" id="SM00248">
    <property type="entry name" value="ANK"/>
    <property type="match status" value="3"/>
</dbReference>
<dbReference type="PANTHER" id="PTHR24121:SF21">
    <property type="entry name" value="ANKYRIN REPEAT FAMILY PROTEIN"/>
    <property type="match status" value="1"/>
</dbReference>
<dbReference type="SUPFAM" id="SSF48403">
    <property type="entry name" value="Ankyrin repeat"/>
    <property type="match status" value="1"/>
</dbReference>
<reference evidence="2 3" key="1">
    <citation type="submission" date="2021-02" db="EMBL/GenBank/DDBJ databases">
        <title>Plant Genome Project.</title>
        <authorList>
            <person name="Zhang R.-G."/>
        </authorList>
    </citation>
    <scope>NUCLEOTIDE SEQUENCE [LARGE SCALE GENOMIC DNA]</scope>
    <source>
        <tissue evidence="2">Leaves</tissue>
    </source>
</reference>
<accession>A0ABQ8HMI5</accession>
<dbReference type="Proteomes" id="UP000827721">
    <property type="component" value="Unassembled WGS sequence"/>
</dbReference>
<dbReference type="InterPro" id="IPR002110">
    <property type="entry name" value="Ankyrin_rpt"/>
</dbReference>
<gene>
    <name evidence="2" type="ORF">JRO89_XS09G0212900</name>
</gene>